<evidence type="ECO:0000313" key="3">
    <source>
        <dbReference type="Proteomes" id="UP001497744"/>
    </source>
</evidence>
<keyword evidence="1" id="KW-0472">Membrane</keyword>
<dbReference type="GeneID" id="94194200"/>
<accession>A0AAV4LSC1</accession>
<organism evidence="2 3">
    <name type="scientific">Babesia caballi</name>
    <dbReference type="NCBI Taxonomy" id="5871"/>
    <lineage>
        <taxon>Eukaryota</taxon>
        <taxon>Sar</taxon>
        <taxon>Alveolata</taxon>
        <taxon>Apicomplexa</taxon>
        <taxon>Aconoidasida</taxon>
        <taxon>Piroplasmida</taxon>
        <taxon>Babesiidae</taxon>
        <taxon>Babesia</taxon>
    </lineage>
</organism>
<keyword evidence="1" id="KW-0812">Transmembrane</keyword>
<dbReference type="EMBL" id="BPLF01000002">
    <property type="protein sequence ID" value="GIX62719.1"/>
    <property type="molecule type" value="Genomic_DNA"/>
</dbReference>
<evidence type="ECO:0000313" key="2">
    <source>
        <dbReference type="EMBL" id="GIX62719.1"/>
    </source>
</evidence>
<sequence>MRLHYSANFATGDNCSRVRPCILLKLRAEGIEGRIGSGGAVGCRELSEALQGLSGNPLTGHITVELSLLKAILLHEFFKVTAATIAAKVFGLPLRLALQVELGQSFVDECNGGEETLDGLFRVALLLFLSTDFHIETPGRTVVGGGVYAIVILTLTFGVYVNLLDNASAVNFMVVSISTPIPTRLIPDELREGVAKLLDGTIRLDFLLILCKHSQNFLNVIIFSMWRLFYRSGERLSQFRNCSMTPTEPISAHSQHPVDRLFKVLGRVGKGFLPKRHLSVLTKITNRITCHIIITD</sequence>
<dbReference type="RefSeq" id="XP_067714788.1">
    <property type="nucleotide sequence ID" value="XM_067858687.1"/>
</dbReference>
<gene>
    <name evidence="2" type="ORF">BcabD6B2_21540</name>
</gene>
<dbReference type="Proteomes" id="UP001497744">
    <property type="component" value="Unassembled WGS sequence"/>
</dbReference>
<name>A0AAV4LSC1_BABCB</name>
<proteinExistence type="predicted"/>
<keyword evidence="3" id="KW-1185">Reference proteome</keyword>
<evidence type="ECO:0000256" key="1">
    <source>
        <dbReference type="SAM" id="Phobius"/>
    </source>
</evidence>
<comment type="caution">
    <text evidence="2">The sequence shown here is derived from an EMBL/GenBank/DDBJ whole genome shotgun (WGS) entry which is preliminary data.</text>
</comment>
<reference evidence="2 3" key="1">
    <citation type="submission" date="2021-06" db="EMBL/GenBank/DDBJ databases">
        <title>Genome sequence of Babesia caballi.</title>
        <authorList>
            <person name="Yamagishi J."/>
            <person name="Kidaka T."/>
            <person name="Ochi A."/>
        </authorList>
    </citation>
    <scope>NUCLEOTIDE SEQUENCE [LARGE SCALE GENOMIC DNA]</scope>
    <source>
        <strain evidence="2">USDA-D6B2</strain>
    </source>
</reference>
<dbReference type="AlphaFoldDB" id="A0AAV4LSC1"/>
<feature type="transmembrane region" description="Helical" evidence="1">
    <location>
        <begin position="142"/>
        <end position="163"/>
    </location>
</feature>
<protein>
    <submittedName>
        <fullName evidence="2">Uncharacterized protein</fullName>
    </submittedName>
</protein>
<keyword evidence="1" id="KW-1133">Transmembrane helix</keyword>